<evidence type="ECO:0000313" key="6">
    <source>
        <dbReference type="Proteomes" id="UP001319180"/>
    </source>
</evidence>
<keyword evidence="1" id="KW-0805">Transcription regulation</keyword>
<keyword evidence="6" id="KW-1185">Reference proteome</keyword>
<dbReference type="PANTHER" id="PTHR33204">
    <property type="entry name" value="TRANSCRIPTIONAL REGULATOR, MARR FAMILY"/>
    <property type="match status" value="1"/>
</dbReference>
<accession>A0AAP2DGP2</accession>
<dbReference type="Pfam" id="PF01638">
    <property type="entry name" value="HxlR"/>
    <property type="match status" value="1"/>
</dbReference>
<feature type="domain" description="HTH hxlR-type" evidence="4">
    <location>
        <begin position="15"/>
        <end position="114"/>
    </location>
</feature>
<dbReference type="InterPro" id="IPR036390">
    <property type="entry name" value="WH_DNA-bd_sf"/>
</dbReference>
<dbReference type="InterPro" id="IPR036388">
    <property type="entry name" value="WH-like_DNA-bd_sf"/>
</dbReference>
<dbReference type="Proteomes" id="UP001319180">
    <property type="component" value="Unassembled WGS sequence"/>
</dbReference>
<evidence type="ECO:0000256" key="1">
    <source>
        <dbReference type="ARBA" id="ARBA00023015"/>
    </source>
</evidence>
<comment type="caution">
    <text evidence="5">The sequence shown here is derived from an EMBL/GenBank/DDBJ whole genome shotgun (WGS) entry which is preliminary data.</text>
</comment>
<dbReference type="RefSeq" id="WP_254093952.1">
    <property type="nucleotide sequence ID" value="NZ_JAHESC010000069.1"/>
</dbReference>
<evidence type="ECO:0000256" key="3">
    <source>
        <dbReference type="ARBA" id="ARBA00023163"/>
    </source>
</evidence>
<proteinExistence type="predicted"/>
<keyword evidence="2" id="KW-0238">DNA-binding</keyword>
<dbReference type="AlphaFoldDB" id="A0AAP2DGP2"/>
<dbReference type="InterPro" id="IPR002577">
    <property type="entry name" value="HTH_HxlR"/>
</dbReference>
<dbReference type="PANTHER" id="PTHR33204:SF39">
    <property type="entry name" value="TRANSCRIPTIONAL REGULATORY PROTEIN"/>
    <property type="match status" value="1"/>
</dbReference>
<dbReference type="Gene3D" id="1.10.10.10">
    <property type="entry name" value="Winged helix-like DNA-binding domain superfamily/Winged helix DNA-binding domain"/>
    <property type="match status" value="1"/>
</dbReference>
<keyword evidence="3" id="KW-0804">Transcription</keyword>
<evidence type="ECO:0000259" key="4">
    <source>
        <dbReference type="PROSITE" id="PS51118"/>
    </source>
</evidence>
<dbReference type="PROSITE" id="PS51118">
    <property type="entry name" value="HTH_HXLR"/>
    <property type="match status" value="1"/>
</dbReference>
<evidence type="ECO:0000256" key="2">
    <source>
        <dbReference type="ARBA" id="ARBA00023125"/>
    </source>
</evidence>
<reference evidence="5 6" key="1">
    <citation type="submission" date="2021-05" db="EMBL/GenBank/DDBJ databases">
        <title>A Polyphasic approach of four new species of the genus Ohtaekwangia: Ohtaekwangia histidinii sp. nov., Ohtaekwangia cretensis sp. nov., Ohtaekwangia indiensis sp. nov., Ohtaekwangia reichenbachii sp. nov. from diverse environment.</title>
        <authorList>
            <person name="Octaviana S."/>
        </authorList>
    </citation>
    <scope>NUCLEOTIDE SEQUENCE [LARGE SCALE GENOMIC DNA]</scope>
    <source>
        <strain evidence="5 6">PWU37</strain>
    </source>
</reference>
<protein>
    <submittedName>
        <fullName evidence="5">Helix-turn-helix transcriptional regulator</fullName>
    </submittedName>
</protein>
<dbReference type="GO" id="GO:0003677">
    <property type="term" value="F:DNA binding"/>
    <property type="evidence" value="ECO:0007669"/>
    <property type="project" value="UniProtKB-KW"/>
</dbReference>
<organism evidence="5 6">
    <name type="scientific">Dawidia soli</name>
    <dbReference type="NCBI Taxonomy" id="2782352"/>
    <lineage>
        <taxon>Bacteria</taxon>
        <taxon>Pseudomonadati</taxon>
        <taxon>Bacteroidota</taxon>
        <taxon>Cytophagia</taxon>
        <taxon>Cytophagales</taxon>
        <taxon>Chryseotaleaceae</taxon>
        <taxon>Dawidia</taxon>
    </lineage>
</organism>
<dbReference type="SUPFAM" id="SSF46785">
    <property type="entry name" value="Winged helix' DNA-binding domain"/>
    <property type="match status" value="1"/>
</dbReference>
<gene>
    <name evidence="5" type="ORF">KK078_28355</name>
</gene>
<name>A0AAP2DGP2_9BACT</name>
<evidence type="ECO:0000313" key="5">
    <source>
        <dbReference type="EMBL" id="MBT1690510.1"/>
    </source>
</evidence>
<dbReference type="EMBL" id="JAHESC010000069">
    <property type="protein sequence ID" value="MBT1690510.1"/>
    <property type="molecule type" value="Genomic_DNA"/>
</dbReference>
<sequence length="123" mass="14220">MTENILKKYSETVDCPVRNVLDRFGDKWSTLVILILGDTGTLRFNELHRLMETVSEKMLTVTLKKLDADGLVKRTLYPQVPPRVEYELTERGRSLLPLLQGLVDWANENMPEIQKSREQYQAA</sequence>